<keyword evidence="1" id="KW-1133">Transmembrane helix</keyword>
<proteinExistence type="predicted"/>
<name>A0A830GTF9_9CREN</name>
<keyword evidence="1" id="KW-0472">Membrane</keyword>
<sequence>MGMASAVFTATIKKRRFLYLSGLFAVAEMLTLLYDSSLASTYGGTAIISLASALFAYNLYFSSIFLSDAVSEELGSEGRFIFLRSVFRNARRYVWIKAWLSIAVAFALIGISSVIFITALSLRLGLAAGLSTALPLFLAMALAMQVQIIGVGSLFRNSKIAIAFTFIFYAVVYNGVLIYALSVGRAYPFMDLAYALTVSLSNAMKLGIASLSAGTKGGLPIIQFSSADLALSIAANLLVGIMALAVRARGMADA</sequence>
<comment type="caution">
    <text evidence="2">The sequence shown here is derived from an EMBL/GenBank/DDBJ whole genome shotgun (WGS) entry which is preliminary data.</text>
</comment>
<feature type="transmembrane region" description="Helical" evidence="1">
    <location>
        <begin position="126"/>
        <end position="148"/>
    </location>
</feature>
<reference evidence="2" key="1">
    <citation type="journal article" date="2014" name="Int. J. Syst. Evol. Microbiol.">
        <title>Complete genome sequence of Corynebacterium casei LMG S-19264T (=DSM 44701T), isolated from a smear-ripened cheese.</title>
        <authorList>
            <consortium name="US DOE Joint Genome Institute (JGI-PGF)"/>
            <person name="Walter F."/>
            <person name="Albersmeier A."/>
            <person name="Kalinowski J."/>
            <person name="Ruckert C."/>
        </authorList>
    </citation>
    <scope>NUCLEOTIDE SEQUENCE</scope>
    <source>
        <strain evidence="2">JCM 10088</strain>
    </source>
</reference>
<gene>
    <name evidence="2" type="ORF">GCM10007981_01080</name>
</gene>
<organism evidence="2 3">
    <name type="scientific">Thermocladium modestius</name>
    <dbReference type="NCBI Taxonomy" id="62609"/>
    <lineage>
        <taxon>Archaea</taxon>
        <taxon>Thermoproteota</taxon>
        <taxon>Thermoprotei</taxon>
        <taxon>Thermoproteales</taxon>
        <taxon>Thermoproteaceae</taxon>
        <taxon>Thermocladium</taxon>
    </lineage>
</organism>
<feature type="transmembrane region" description="Helical" evidence="1">
    <location>
        <begin position="160"/>
        <end position="181"/>
    </location>
</feature>
<dbReference type="EMBL" id="BMNL01000001">
    <property type="protein sequence ID" value="GGP19033.1"/>
    <property type="molecule type" value="Genomic_DNA"/>
</dbReference>
<dbReference type="Proteomes" id="UP000610960">
    <property type="component" value="Unassembled WGS sequence"/>
</dbReference>
<feature type="transmembrane region" description="Helical" evidence="1">
    <location>
        <begin position="226"/>
        <end position="246"/>
    </location>
</feature>
<reference evidence="2" key="2">
    <citation type="submission" date="2020-09" db="EMBL/GenBank/DDBJ databases">
        <authorList>
            <person name="Sun Q."/>
            <person name="Ohkuma M."/>
        </authorList>
    </citation>
    <scope>NUCLEOTIDE SEQUENCE</scope>
    <source>
        <strain evidence="2">JCM 10088</strain>
    </source>
</reference>
<keyword evidence="1" id="KW-0812">Transmembrane</keyword>
<feature type="transmembrane region" description="Helical" evidence="1">
    <location>
        <begin position="98"/>
        <end position="120"/>
    </location>
</feature>
<feature type="transmembrane region" description="Helical" evidence="1">
    <location>
        <begin position="40"/>
        <end position="61"/>
    </location>
</feature>
<evidence type="ECO:0000313" key="2">
    <source>
        <dbReference type="EMBL" id="GGP19033.1"/>
    </source>
</evidence>
<dbReference type="AlphaFoldDB" id="A0A830GTF9"/>
<feature type="transmembrane region" description="Helical" evidence="1">
    <location>
        <begin position="17"/>
        <end position="34"/>
    </location>
</feature>
<keyword evidence="3" id="KW-1185">Reference proteome</keyword>
<protein>
    <submittedName>
        <fullName evidence="2">Uncharacterized protein</fullName>
    </submittedName>
</protein>
<evidence type="ECO:0000313" key="3">
    <source>
        <dbReference type="Proteomes" id="UP000610960"/>
    </source>
</evidence>
<evidence type="ECO:0000256" key="1">
    <source>
        <dbReference type="SAM" id="Phobius"/>
    </source>
</evidence>
<accession>A0A830GTF9</accession>
<dbReference type="RefSeq" id="WP_188595526.1">
    <property type="nucleotide sequence ID" value="NZ_BMNL01000001.1"/>
</dbReference>